<dbReference type="Pfam" id="PF04074">
    <property type="entry name" value="DUF386"/>
    <property type="match status" value="1"/>
</dbReference>
<feature type="non-terminal residue" evidence="1">
    <location>
        <position position="1"/>
    </location>
</feature>
<dbReference type="PANTHER" id="PTHR34986:SF1">
    <property type="entry name" value="PROTEIN YIAL"/>
    <property type="match status" value="1"/>
</dbReference>
<dbReference type="AlphaFoldDB" id="X0SBF2"/>
<dbReference type="SUPFAM" id="SSF51197">
    <property type="entry name" value="Clavaminate synthase-like"/>
    <property type="match status" value="1"/>
</dbReference>
<dbReference type="InterPro" id="IPR004375">
    <property type="entry name" value="NanQ/TabA/YiaL"/>
</dbReference>
<name>X0SBF2_9ZZZZ</name>
<dbReference type="EMBL" id="BARS01004116">
    <property type="protein sequence ID" value="GAF73247.1"/>
    <property type="molecule type" value="Genomic_DNA"/>
</dbReference>
<evidence type="ECO:0008006" key="2">
    <source>
        <dbReference type="Google" id="ProtNLM"/>
    </source>
</evidence>
<reference evidence="1" key="1">
    <citation type="journal article" date="2014" name="Front. Microbiol.">
        <title>High frequency of phylogenetically diverse reductive dehalogenase-homologous genes in deep subseafloor sedimentary metagenomes.</title>
        <authorList>
            <person name="Kawai M."/>
            <person name="Futagami T."/>
            <person name="Toyoda A."/>
            <person name="Takaki Y."/>
            <person name="Nishi S."/>
            <person name="Hori S."/>
            <person name="Arai W."/>
            <person name="Tsubouchi T."/>
            <person name="Morono Y."/>
            <person name="Uchiyama I."/>
            <person name="Ito T."/>
            <person name="Fujiyama A."/>
            <person name="Inagaki F."/>
            <person name="Takami H."/>
        </authorList>
    </citation>
    <scope>NUCLEOTIDE SEQUENCE</scope>
    <source>
        <strain evidence="1">Expedition CK06-06</strain>
    </source>
</reference>
<dbReference type="GO" id="GO:0005829">
    <property type="term" value="C:cytosol"/>
    <property type="evidence" value="ECO:0007669"/>
    <property type="project" value="TreeGrafter"/>
</dbReference>
<comment type="caution">
    <text evidence="1">The sequence shown here is derived from an EMBL/GenBank/DDBJ whole genome shotgun (WGS) entry which is preliminary data.</text>
</comment>
<gene>
    <name evidence="1" type="ORF">S01H1_08020</name>
</gene>
<evidence type="ECO:0000313" key="1">
    <source>
        <dbReference type="EMBL" id="GAF73247.1"/>
    </source>
</evidence>
<organism evidence="1">
    <name type="scientific">marine sediment metagenome</name>
    <dbReference type="NCBI Taxonomy" id="412755"/>
    <lineage>
        <taxon>unclassified sequences</taxon>
        <taxon>metagenomes</taxon>
        <taxon>ecological metagenomes</taxon>
    </lineage>
</organism>
<dbReference type="PANTHER" id="PTHR34986">
    <property type="entry name" value="EVOLVED BETA-GALACTOSIDASE SUBUNIT BETA"/>
    <property type="match status" value="1"/>
</dbReference>
<dbReference type="Gene3D" id="2.60.120.370">
    <property type="entry name" value="YhcH/YjgK/YiaL"/>
    <property type="match status" value="1"/>
</dbReference>
<sequence>FLEQHPDGKDLEEGRVEIEGDRLFALVQNYPPKPVEGAQFEAHRRYADVQYIAAGAEMIGYAPTETLEVETAYDAEKDIGFYAQPARYTPVAVPAGSFAVFYPQDAHMPCCRLDSDEPVHKIVVKVALGTEE</sequence>
<accession>X0SBF2</accession>
<proteinExistence type="predicted"/>
<dbReference type="InterPro" id="IPR037012">
    <property type="entry name" value="NanQ/TabA/YiaL_sf"/>
</dbReference>
<dbReference type="NCBIfam" id="TIGR00022">
    <property type="entry name" value="YhcH/YjgK/YiaL family protein"/>
    <property type="match status" value="1"/>
</dbReference>
<protein>
    <recommendedName>
        <fullName evidence="2">YhcH/YjgK/YiaL family protein</fullName>
    </recommendedName>
</protein>